<feature type="domain" description="Pyridine nucleotide-disulphide oxidoreductase dimerisation" evidence="7">
    <location>
        <begin position="189"/>
        <end position="242"/>
    </location>
</feature>
<evidence type="ECO:0000313" key="10">
    <source>
        <dbReference type="Proteomes" id="UP000675881"/>
    </source>
</evidence>
<dbReference type="Gene3D" id="3.50.50.60">
    <property type="entry name" value="FAD/NAD(P)-binding domain"/>
    <property type="match status" value="2"/>
</dbReference>
<sequence length="254" mass="27262">MIATGSEVTPFPGIDIDEERIVSSTGALKLKEVPKKMLIIGAGVIGVELGSVWSRLGSERICQKQGLKLSVKDGKTEDLEVDVLLVCVGRKPYTHNIGLEELGIEKDDKGRVPVNSRFQTVIPNIYAIGDCIHGPMLAHKAEDEAIIAAEGMLGGPVHIDYNCVPSVIYTHPEVAWVGKTEEDLKSEGEKKTDRLLGAHIIGPGAGELINEATLAMEYGASCEDIARVCHAHPTVSEAFREANIAAWSGKAINC</sequence>
<dbReference type="InterPro" id="IPR023753">
    <property type="entry name" value="FAD/NAD-binding_dom"/>
</dbReference>
<dbReference type="EMBL" id="HG994585">
    <property type="protein sequence ID" value="CAF2973429.1"/>
    <property type="molecule type" value="Genomic_DNA"/>
</dbReference>
<dbReference type="SUPFAM" id="SSF55424">
    <property type="entry name" value="FAD/NAD-linked reductases, dimerisation (C-terminal) domain"/>
    <property type="match status" value="1"/>
</dbReference>
<keyword evidence="10" id="KW-1185">Reference proteome</keyword>
<keyword evidence="3" id="KW-0285">Flavoprotein</keyword>
<dbReference type="Pfam" id="PF07992">
    <property type="entry name" value="Pyr_redox_2"/>
    <property type="match status" value="2"/>
</dbReference>
<proteinExistence type="inferred from homology"/>
<dbReference type="Pfam" id="PF02852">
    <property type="entry name" value="Pyr_redox_dim"/>
    <property type="match status" value="2"/>
</dbReference>
<dbReference type="OrthoDB" id="361797at2759"/>
<dbReference type="GO" id="GO:0006103">
    <property type="term" value="P:2-oxoglutarate metabolic process"/>
    <property type="evidence" value="ECO:0007669"/>
    <property type="project" value="TreeGrafter"/>
</dbReference>
<comment type="similarity">
    <text evidence="1">Belongs to the class-I pyridine nucleotide-disulfide oxidoreductase family.</text>
</comment>
<dbReference type="InterPro" id="IPR016156">
    <property type="entry name" value="FAD/NAD-linked_Rdtase_dimer_sf"/>
</dbReference>
<evidence type="ECO:0000313" key="9">
    <source>
        <dbReference type="EMBL" id="CAF2973429.1"/>
    </source>
</evidence>
<gene>
    <name evidence="9" type="ORF">LSAA_12057</name>
</gene>
<evidence type="ECO:0000256" key="6">
    <source>
        <dbReference type="ARBA" id="ARBA00049187"/>
    </source>
</evidence>
<organism evidence="9 10">
    <name type="scientific">Lepeophtheirus salmonis</name>
    <name type="common">Salmon louse</name>
    <name type="synonym">Caligus salmonis</name>
    <dbReference type="NCBI Taxonomy" id="72036"/>
    <lineage>
        <taxon>Eukaryota</taxon>
        <taxon>Metazoa</taxon>
        <taxon>Ecdysozoa</taxon>
        <taxon>Arthropoda</taxon>
        <taxon>Crustacea</taxon>
        <taxon>Multicrustacea</taxon>
        <taxon>Hexanauplia</taxon>
        <taxon>Copepoda</taxon>
        <taxon>Siphonostomatoida</taxon>
        <taxon>Caligidae</taxon>
        <taxon>Lepeophtheirus</taxon>
    </lineage>
</organism>
<keyword evidence="4" id="KW-0274">FAD</keyword>
<evidence type="ECO:0000256" key="4">
    <source>
        <dbReference type="ARBA" id="ARBA00022827"/>
    </source>
</evidence>
<reference evidence="9" key="1">
    <citation type="submission" date="2021-02" db="EMBL/GenBank/DDBJ databases">
        <authorList>
            <person name="Bekaert M."/>
        </authorList>
    </citation>
    <scope>NUCLEOTIDE SEQUENCE</scope>
    <source>
        <strain evidence="9">IoA-00</strain>
    </source>
</reference>
<accession>A0A7R8CZ93</accession>
<protein>
    <recommendedName>
        <fullName evidence="2">dihydrolipoyl dehydrogenase</fullName>
        <ecNumber evidence="2">1.8.1.4</ecNumber>
    </recommendedName>
</protein>
<keyword evidence="9" id="KW-0560">Oxidoreductase</keyword>
<keyword evidence="5" id="KW-0520">NAD</keyword>
<dbReference type="GO" id="GO:0005739">
    <property type="term" value="C:mitochondrion"/>
    <property type="evidence" value="ECO:0007669"/>
    <property type="project" value="TreeGrafter"/>
</dbReference>
<feature type="domain" description="FAD/NAD(P)-binding" evidence="8">
    <location>
        <begin position="2"/>
        <end position="59"/>
    </location>
</feature>
<dbReference type="InterPro" id="IPR004099">
    <property type="entry name" value="Pyr_nucl-diS_OxRdtase_dimer"/>
</dbReference>
<name>A0A7R8CZ93_LEPSM</name>
<dbReference type="GO" id="GO:0004148">
    <property type="term" value="F:dihydrolipoyl dehydrogenase (NADH) activity"/>
    <property type="evidence" value="ECO:0007669"/>
    <property type="project" value="UniProtKB-EC"/>
</dbReference>
<dbReference type="GO" id="GO:0050660">
    <property type="term" value="F:flavin adenine dinucleotide binding"/>
    <property type="evidence" value="ECO:0007669"/>
    <property type="project" value="TreeGrafter"/>
</dbReference>
<evidence type="ECO:0000259" key="7">
    <source>
        <dbReference type="Pfam" id="PF02852"/>
    </source>
</evidence>
<feature type="domain" description="FAD/NAD(P)-binding" evidence="8">
    <location>
        <begin position="65"/>
        <end position="145"/>
    </location>
</feature>
<dbReference type="PANTHER" id="PTHR22912:SF151">
    <property type="entry name" value="DIHYDROLIPOYL DEHYDROGENASE, MITOCHONDRIAL"/>
    <property type="match status" value="1"/>
</dbReference>
<dbReference type="InterPro" id="IPR036188">
    <property type="entry name" value="FAD/NAD-bd_sf"/>
</dbReference>
<evidence type="ECO:0000256" key="1">
    <source>
        <dbReference type="ARBA" id="ARBA00007532"/>
    </source>
</evidence>
<dbReference type="Gene3D" id="3.30.390.30">
    <property type="match status" value="2"/>
</dbReference>
<evidence type="ECO:0000259" key="8">
    <source>
        <dbReference type="Pfam" id="PF07992"/>
    </source>
</evidence>
<dbReference type="AlphaFoldDB" id="A0A7R8CZ93"/>
<comment type="catalytic activity">
    <reaction evidence="6">
        <text>N(6)-[(R)-dihydrolipoyl]-L-lysyl-[protein] + NAD(+) = N(6)-[(R)-lipoyl]-L-lysyl-[protein] + NADH + H(+)</text>
        <dbReference type="Rhea" id="RHEA:15045"/>
        <dbReference type="Rhea" id="RHEA-COMP:10474"/>
        <dbReference type="Rhea" id="RHEA-COMP:10475"/>
        <dbReference type="ChEBI" id="CHEBI:15378"/>
        <dbReference type="ChEBI" id="CHEBI:57540"/>
        <dbReference type="ChEBI" id="CHEBI:57945"/>
        <dbReference type="ChEBI" id="CHEBI:83099"/>
        <dbReference type="ChEBI" id="CHEBI:83100"/>
        <dbReference type="EC" id="1.8.1.4"/>
    </reaction>
</comment>
<evidence type="ECO:0000256" key="3">
    <source>
        <dbReference type="ARBA" id="ARBA00022630"/>
    </source>
</evidence>
<dbReference type="EC" id="1.8.1.4" evidence="2"/>
<feature type="domain" description="Pyridine nucleotide-disulphide oxidoreductase dimerisation" evidence="7">
    <location>
        <begin position="164"/>
        <end position="188"/>
    </location>
</feature>
<dbReference type="GO" id="GO:0045252">
    <property type="term" value="C:oxoglutarate dehydrogenase complex"/>
    <property type="evidence" value="ECO:0007669"/>
    <property type="project" value="TreeGrafter"/>
</dbReference>
<evidence type="ECO:0000256" key="2">
    <source>
        <dbReference type="ARBA" id="ARBA00012608"/>
    </source>
</evidence>
<dbReference type="SUPFAM" id="SSF51905">
    <property type="entry name" value="FAD/NAD(P)-binding domain"/>
    <property type="match status" value="1"/>
</dbReference>
<dbReference type="InterPro" id="IPR050151">
    <property type="entry name" value="Class-I_Pyr_Nuc-Dis_Oxidored"/>
</dbReference>
<dbReference type="Proteomes" id="UP000675881">
    <property type="component" value="Chromosome 6"/>
</dbReference>
<dbReference type="PANTHER" id="PTHR22912">
    <property type="entry name" value="DISULFIDE OXIDOREDUCTASE"/>
    <property type="match status" value="1"/>
</dbReference>
<dbReference type="PRINTS" id="PR00368">
    <property type="entry name" value="FADPNR"/>
</dbReference>
<evidence type="ECO:0000256" key="5">
    <source>
        <dbReference type="ARBA" id="ARBA00023027"/>
    </source>
</evidence>